<keyword evidence="2" id="KW-1185">Reference proteome</keyword>
<evidence type="ECO:0000313" key="2">
    <source>
        <dbReference type="Proteomes" id="UP000824969"/>
    </source>
</evidence>
<accession>A0ABM7H3U9</accession>
<dbReference type="GeneID" id="80429016"/>
<reference evidence="1 2" key="1">
    <citation type="submission" date="2019-06" db="EMBL/GenBank/DDBJ databases">
        <title>Complete genome sequence of Methanoculleus chikugoensis strain MG62.</title>
        <authorList>
            <person name="Asakawa S."/>
            <person name="Dianou D."/>
        </authorList>
    </citation>
    <scope>NUCLEOTIDE SEQUENCE [LARGE SCALE GENOMIC DNA]</scope>
    <source>
        <strain evidence="1 2">MG62</strain>
    </source>
</reference>
<dbReference type="Proteomes" id="UP000824969">
    <property type="component" value="Chromosome"/>
</dbReference>
<protein>
    <submittedName>
        <fullName evidence="1">Uncharacterized protein</fullName>
    </submittedName>
</protein>
<dbReference type="EMBL" id="AP019781">
    <property type="protein sequence ID" value="BBL67284.1"/>
    <property type="molecule type" value="Genomic_DNA"/>
</dbReference>
<proteinExistence type="predicted"/>
<gene>
    <name evidence="1" type="ORF">MchiMG62_04650</name>
</gene>
<sequence length="41" mass="4339">MDWLLIALIVAGLSVFGIVSSIDNAIINADVLATMGEKAHR</sequence>
<evidence type="ECO:0000313" key="1">
    <source>
        <dbReference type="EMBL" id="BBL67284.1"/>
    </source>
</evidence>
<dbReference type="RefSeq" id="WP_280636170.1">
    <property type="nucleotide sequence ID" value="NZ_AP019781.1"/>
</dbReference>
<organism evidence="1 2">
    <name type="scientific">Methanoculleus chikugoensis</name>
    <dbReference type="NCBI Taxonomy" id="118126"/>
    <lineage>
        <taxon>Archaea</taxon>
        <taxon>Methanobacteriati</taxon>
        <taxon>Methanobacteriota</taxon>
        <taxon>Stenosarchaea group</taxon>
        <taxon>Methanomicrobia</taxon>
        <taxon>Methanomicrobiales</taxon>
        <taxon>Methanomicrobiaceae</taxon>
        <taxon>Methanoculleus</taxon>
    </lineage>
</organism>
<name>A0ABM7H3U9_9EURY</name>